<dbReference type="RefSeq" id="WP_077358452.1">
    <property type="nucleotide sequence ID" value="NZ_CP033049.1"/>
</dbReference>
<comment type="caution">
    <text evidence="2">The sequence shown here is derived from an EMBL/GenBank/DDBJ whole genome shotgun (WGS) entry which is preliminary data.</text>
</comment>
<evidence type="ECO:0000256" key="1">
    <source>
        <dbReference type="SAM" id="MobiDB-lite"/>
    </source>
</evidence>
<gene>
    <name evidence="2" type="ORF">IC602_18450</name>
</gene>
<feature type="compositionally biased region" description="Basic and acidic residues" evidence="1">
    <location>
        <begin position="38"/>
        <end position="49"/>
    </location>
</feature>
<sequence length="141" mass="16127">MYHGISPMLFSVPYSKNLMQHPYNLNHPEGTPQNVQREQQDQKKEDDRHTHAYFGTTTCEDGHAHLHPGVSGPAIESKDGHFHRIYGNTTFNDEHYHWYEAHTGPPIQLPDGSHVHYTEFQTKESNGHVHTIKGFTAALKC</sequence>
<proteinExistence type="predicted"/>
<evidence type="ECO:0000313" key="2">
    <source>
        <dbReference type="EMBL" id="MBD1224599.1"/>
    </source>
</evidence>
<dbReference type="EMBL" id="JACWEZ010000020">
    <property type="protein sequence ID" value="MBD1224599.1"/>
    <property type="molecule type" value="Genomic_DNA"/>
</dbReference>
<name>A0ABR7VVX2_VIRHA</name>
<protein>
    <recommendedName>
        <fullName evidence="4">YmaF family protein</fullName>
    </recommendedName>
</protein>
<accession>A0ABR7VVX2</accession>
<dbReference type="Proteomes" id="UP000621631">
    <property type="component" value="Unassembled WGS sequence"/>
</dbReference>
<dbReference type="Pfam" id="PF12788">
    <property type="entry name" value="YmaF"/>
    <property type="match status" value="1"/>
</dbReference>
<keyword evidence="3" id="KW-1185">Reference proteome</keyword>
<feature type="region of interest" description="Disordered" evidence="1">
    <location>
        <begin position="21"/>
        <end position="49"/>
    </location>
</feature>
<evidence type="ECO:0000313" key="3">
    <source>
        <dbReference type="Proteomes" id="UP000621631"/>
    </source>
</evidence>
<evidence type="ECO:0008006" key="4">
    <source>
        <dbReference type="Google" id="ProtNLM"/>
    </source>
</evidence>
<reference evidence="2 3" key="1">
    <citation type="submission" date="2020-09" db="EMBL/GenBank/DDBJ databases">
        <title>Draft Genome Sequences of Oil-Oxidizing Bacteria Halomonas titanicae, Marinobacter lutaoensis, and Virgibacillus halodenitrificans Isolated from Highly Saline Environments.</title>
        <authorList>
            <person name="Grouzdev D.S."/>
            <person name="Sokolova D.S."/>
            <person name="Semenova E.M."/>
            <person name="Borzenkov I.A."/>
            <person name="Bidzhieva S.K."/>
            <person name="Poltaraus A.B."/>
            <person name="Nazina T.N."/>
        </authorList>
    </citation>
    <scope>NUCLEOTIDE SEQUENCE [LARGE SCALE GENOMIC DNA]</scope>
    <source>
        <strain evidence="2 3">VKM B-3472D</strain>
    </source>
</reference>
<organism evidence="2 3">
    <name type="scientific">Virgibacillus halodenitrificans</name>
    <name type="common">Bacillus halodenitrificans</name>
    <dbReference type="NCBI Taxonomy" id="1482"/>
    <lineage>
        <taxon>Bacteria</taxon>
        <taxon>Bacillati</taxon>
        <taxon>Bacillota</taxon>
        <taxon>Bacilli</taxon>
        <taxon>Bacillales</taxon>
        <taxon>Bacillaceae</taxon>
        <taxon>Virgibacillus</taxon>
    </lineage>
</organism>
<dbReference type="InterPro" id="IPR024307">
    <property type="entry name" value="YmaF"/>
</dbReference>